<proteinExistence type="predicted"/>
<feature type="transmembrane region" description="Helical" evidence="6">
    <location>
        <begin position="350"/>
        <end position="372"/>
    </location>
</feature>
<feature type="transmembrane region" description="Helical" evidence="6">
    <location>
        <begin position="710"/>
        <end position="730"/>
    </location>
</feature>
<reference evidence="8 9" key="1">
    <citation type="submission" date="2018-07" db="EMBL/GenBank/DDBJ databases">
        <title>Crenobacter cavernae sp. nov., isolated from a karst cave.</title>
        <authorList>
            <person name="Zhu H."/>
        </authorList>
    </citation>
    <scope>NUCLEOTIDE SEQUENCE [LARGE SCALE GENOMIC DNA]</scope>
    <source>
        <strain evidence="8 9">K1W11S-77</strain>
    </source>
</reference>
<evidence type="ECO:0000256" key="6">
    <source>
        <dbReference type="SAM" id="Phobius"/>
    </source>
</evidence>
<evidence type="ECO:0000313" key="9">
    <source>
        <dbReference type="Proteomes" id="UP000254537"/>
    </source>
</evidence>
<dbReference type="AlphaFoldDB" id="A0A345Y2Z0"/>
<evidence type="ECO:0000313" key="8">
    <source>
        <dbReference type="EMBL" id="AXK38292.1"/>
    </source>
</evidence>
<keyword evidence="4 6" id="KW-1133">Transmembrane helix</keyword>
<dbReference type="InterPro" id="IPR038766">
    <property type="entry name" value="Membrane_comp_ABC_pdt"/>
</dbReference>
<feature type="transmembrane region" description="Helical" evidence="6">
    <location>
        <begin position="301"/>
        <end position="330"/>
    </location>
</feature>
<evidence type="ECO:0000256" key="4">
    <source>
        <dbReference type="ARBA" id="ARBA00022989"/>
    </source>
</evidence>
<dbReference type="EMBL" id="CP031337">
    <property type="protein sequence ID" value="AXK38292.1"/>
    <property type="molecule type" value="Genomic_DNA"/>
</dbReference>
<gene>
    <name evidence="8" type="ORF">DWG20_01955</name>
</gene>
<feature type="transmembrane region" description="Helical" evidence="6">
    <location>
        <begin position="467"/>
        <end position="490"/>
    </location>
</feature>
<dbReference type="PANTHER" id="PTHR30287:SF1">
    <property type="entry name" value="INNER MEMBRANE PROTEIN"/>
    <property type="match status" value="1"/>
</dbReference>
<feature type="domain" description="ABC3 transporter permease C-terminal" evidence="7">
    <location>
        <begin position="261"/>
        <end position="374"/>
    </location>
</feature>
<dbReference type="InterPro" id="IPR003838">
    <property type="entry name" value="ABC3_permease_C"/>
</dbReference>
<dbReference type="KEGG" id="ccah:DWG20_01955"/>
<feature type="transmembrane region" description="Helical" evidence="6">
    <location>
        <begin position="392"/>
        <end position="410"/>
    </location>
</feature>
<dbReference type="Proteomes" id="UP000254537">
    <property type="component" value="Chromosome"/>
</dbReference>
<dbReference type="RefSeq" id="WP_115432174.1">
    <property type="nucleotide sequence ID" value="NZ_CP031337.1"/>
</dbReference>
<accession>A0A345Y2Z0</accession>
<feature type="transmembrane region" description="Helical" evidence="6">
    <location>
        <begin position="751"/>
        <end position="775"/>
    </location>
</feature>
<keyword evidence="5 6" id="KW-0472">Membrane</keyword>
<feature type="domain" description="ABC3 transporter permease C-terminal" evidence="7">
    <location>
        <begin position="711"/>
        <end position="823"/>
    </location>
</feature>
<protein>
    <submittedName>
        <fullName evidence="8">Oxidoreductase</fullName>
    </submittedName>
</protein>
<evidence type="ECO:0000256" key="1">
    <source>
        <dbReference type="ARBA" id="ARBA00004651"/>
    </source>
</evidence>
<dbReference type="GO" id="GO:0005886">
    <property type="term" value="C:plasma membrane"/>
    <property type="evidence" value="ECO:0007669"/>
    <property type="project" value="UniProtKB-SubCell"/>
</dbReference>
<feature type="transmembrane region" description="Helical" evidence="6">
    <location>
        <begin position="795"/>
        <end position="816"/>
    </location>
</feature>
<sequence length="831" mass="88496">MSAFSRFLLSLRMARRELIAGELTVLALALFVAVTAMASVAFFSDRIERALTRQATQLLAADLVLNADTPWAAGFRAGAKARGLAVAESATFPSMVLAGDSATLATLKAVSDGYPLRGELAVRQGGAVKRAAAPKSGNAWLDARLLLKLNLKPGDAVVVGNKTLTVAGELLREPDAALDLYNFVPRLMLNRADLAATGLVQEGSRIRWRLMVAGSPAAVADFRKAVAAQLPAGARVENVEEARPEIKAALERARRFLGLTAMLTVALSAAAVALAVRRYLARHWQAVAVLRCLGLTSREVGGLFTVLFFVLALVAGLLGTAAGFGAQALLVKLAEGWLGGAPPAPGPLPWAMGPAAALLLLGGLALPPLMTVRRVPAVAVLRVELPARRPEWLAPLAAIFVLLALTAYLVGDALAALWLLAALAAFLAAVGVVALGSVLALRRLPLVAPRGGRLGWRYGVANLARRPWLAVIQVVALSVGLMALLTLTVVRADLIGAWRASVPVDAPNKFVINIQPEQRETVADLFALDGRKAPELSPMVRARLVTINGKAVRPASYGDERARRLAEREFNLSWRDSLPDGNRVSAGRFWDADGAKPQFSVEKGIAETLGIRLGDAIAFDIAGSVYKARVTSLREVPWDSFRVNFFVLAPPDWFSRQPASYITSFRLPPEDEAFANRMVERLPNLTVIDVGVILDEVRGVVDRLAQAVEAMFMLALAAGILVLWAALAATRDERLFDVALLRALGASRRQLRSVLLAELACLGGLAGLLAGLGAAAVGSVAAVRLFNLPFFANPWLPLLGWALGTLVVALAGWPLLRKVARTAPMTVLRRE</sequence>
<dbReference type="PANTHER" id="PTHR30287">
    <property type="entry name" value="MEMBRANE COMPONENT OF PREDICTED ABC SUPERFAMILY METABOLITE UPTAKE TRANSPORTER"/>
    <property type="match status" value="1"/>
</dbReference>
<evidence type="ECO:0000256" key="2">
    <source>
        <dbReference type="ARBA" id="ARBA00022475"/>
    </source>
</evidence>
<evidence type="ECO:0000259" key="7">
    <source>
        <dbReference type="Pfam" id="PF02687"/>
    </source>
</evidence>
<comment type="subcellular location">
    <subcellularLocation>
        <location evidence="1">Cell membrane</location>
        <topology evidence="1">Multi-pass membrane protein</topology>
    </subcellularLocation>
</comment>
<organism evidence="8 9">
    <name type="scientific">Crenobacter cavernae</name>
    <dbReference type="NCBI Taxonomy" id="2290923"/>
    <lineage>
        <taxon>Bacteria</taxon>
        <taxon>Pseudomonadati</taxon>
        <taxon>Pseudomonadota</taxon>
        <taxon>Betaproteobacteria</taxon>
        <taxon>Neisseriales</taxon>
        <taxon>Neisseriaceae</taxon>
        <taxon>Crenobacter</taxon>
    </lineage>
</organism>
<dbReference type="OrthoDB" id="5292592at2"/>
<feature type="transmembrane region" description="Helical" evidence="6">
    <location>
        <begin position="256"/>
        <end position="280"/>
    </location>
</feature>
<keyword evidence="2" id="KW-1003">Cell membrane</keyword>
<feature type="transmembrane region" description="Helical" evidence="6">
    <location>
        <begin position="416"/>
        <end position="441"/>
    </location>
</feature>
<dbReference type="Pfam" id="PF02687">
    <property type="entry name" value="FtsX"/>
    <property type="match status" value="2"/>
</dbReference>
<name>A0A345Y2Z0_9NEIS</name>
<keyword evidence="3 6" id="KW-0812">Transmembrane</keyword>
<evidence type="ECO:0000256" key="5">
    <source>
        <dbReference type="ARBA" id="ARBA00023136"/>
    </source>
</evidence>
<evidence type="ECO:0000256" key="3">
    <source>
        <dbReference type="ARBA" id="ARBA00022692"/>
    </source>
</evidence>